<evidence type="ECO:0000313" key="2">
    <source>
        <dbReference type="EMBL" id="PMD64967.1"/>
    </source>
</evidence>
<dbReference type="GO" id="GO:0004650">
    <property type="term" value="F:polygalacturonase activity"/>
    <property type="evidence" value="ECO:0007669"/>
    <property type="project" value="InterPro"/>
</dbReference>
<organism evidence="2 3">
    <name type="scientific">Hyaloscypha bicolor E</name>
    <dbReference type="NCBI Taxonomy" id="1095630"/>
    <lineage>
        <taxon>Eukaryota</taxon>
        <taxon>Fungi</taxon>
        <taxon>Dikarya</taxon>
        <taxon>Ascomycota</taxon>
        <taxon>Pezizomycotina</taxon>
        <taxon>Leotiomycetes</taxon>
        <taxon>Helotiales</taxon>
        <taxon>Hyaloscyphaceae</taxon>
        <taxon>Hyaloscypha</taxon>
        <taxon>Hyaloscypha bicolor</taxon>
    </lineage>
</organism>
<reference evidence="2 3" key="1">
    <citation type="submission" date="2016-04" db="EMBL/GenBank/DDBJ databases">
        <title>A degradative enzymes factory behind the ericoid mycorrhizal symbiosis.</title>
        <authorList>
            <consortium name="DOE Joint Genome Institute"/>
            <person name="Martino E."/>
            <person name="Morin E."/>
            <person name="Grelet G."/>
            <person name="Kuo A."/>
            <person name="Kohler A."/>
            <person name="Daghino S."/>
            <person name="Barry K."/>
            <person name="Choi C."/>
            <person name="Cichocki N."/>
            <person name="Clum A."/>
            <person name="Copeland A."/>
            <person name="Hainaut M."/>
            <person name="Haridas S."/>
            <person name="Labutti K."/>
            <person name="Lindquist E."/>
            <person name="Lipzen A."/>
            <person name="Khouja H.-R."/>
            <person name="Murat C."/>
            <person name="Ohm R."/>
            <person name="Olson A."/>
            <person name="Spatafora J."/>
            <person name="Veneault-Fourrey C."/>
            <person name="Henrissat B."/>
            <person name="Grigoriev I."/>
            <person name="Martin F."/>
            <person name="Perotto S."/>
        </authorList>
    </citation>
    <scope>NUCLEOTIDE SEQUENCE [LARGE SCALE GENOMIC DNA]</scope>
    <source>
        <strain evidence="2 3">E</strain>
    </source>
</reference>
<sequence length="749" mass="79316">MAPIKLFWGRLQTPIAGKPSQYWLDAQDHTGMYRNVKSAPYNAKGDGNIDDTSALQNALNADGQGGNRYGNGVTIRPAVVFLPGGTYKISEPVDMRLNTILIGDPTDPPVFKATSNFNGDALIHGYDNAAGDPTTNFFVALKNIILDTTNIDKDKSVTALGWGVSQACHLTNIKINMPNSSGGHVGIDMSAGSATIVADVSFTGGAIGVRVNNQQVNLKNLSFKFCTTAIKFPGGHTAVIQGANIDTCGMGVDASDSGQLGSLVILDTTSVNSGPVLKFHDSSRDSGDRNNQIVIENLSHSGSNPIAIDENGNVKLGSTSSVDTWIWGNEAPGNYQTGKTSSTSRPGLLLDGGKYFTKTQPTYGEYAADQFVNVKAVSGYPVKGDGSTDDSTSLNAILAQNAANCKISYFPYGVYIVKGTLYIPPGSRIVGEAWPVISGIGANFYNNANPSPVVMVGKPGEIGVAEIQDMRFTVADVLQGATILQVNMAGNLPGDVGIWNTHITVGGTADTKVNTVCGAPDTSDCKAAFALTHLTASSGAYIENMWGWVADHSLEAGGDHQNIAVGRGMLIEATKGTWLTGTAFEHCTLYNYNFYNAQNVFAGMQQTETAYWQGEGSLQNAPAPWTALSSFGDPDFLWCGDGDQKCRMGLATTIDGGSNLFLYSAAFWTFFHGETLTRYNFPGTTCGSDCITNQIRVAGNPKGLYWYGVNSRCATTMILDGQGNPKEFNNPGGWPPGGVVAAYLQYAGS</sequence>
<proteinExistence type="predicted"/>
<dbReference type="CDD" id="cd23668">
    <property type="entry name" value="GH55_beta13glucanase-like"/>
    <property type="match status" value="1"/>
</dbReference>
<dbReference type="InParanoid" id="A0A2J6TPL7"/>
<dbReference type="FunFam" id="2.160.20.10:FF:000049">
    <property type="entry name" value="Putative exo-beta-1,3-glucanase"/>
    <property type="match status" value="1"/>
</dbReference>
<dbReference type="EMBL" id="KZ613747">
    <property type="protein sequence ID" value="PMD64967.1"/>
    <property type="molecule type" value="Genomic_DNA"/>
</dbReference>
<dbReference type="GeneID" id="36596193"/>
<dbReference type="SUPFAM" id="SSF51126">
    <property type="entry name" value="Pectin lyase-like"/>
    <property type="match status" value="2"/>
</dbReference>
<gene>
    <name evidence="2" type="ORF">K444DRAFT_705642</name>
</gene>
<evidence type="ECO:0000313" key="3">
    <source>
        <dbReference type="Proteomes" id="UP000235371"/>
    </source>
</evidence>
<dbReference type="PANTHER" id="PTHR33928:SF2">
    <property type="entry name" value="PECTATE LYASE SUPERFAMILY PROTEIN DOMAIN-CONTAINING PROTEIN-RELATED"/>
    <property type="match status" value="1"/>
</dbReference>
<dbReference type="Proteomes" id="UP000235371">
    <property type="component" value="Unassembled WGS sequence"/>
</dbReference>
<evidence type="ECO:0000259" key="1">
    <source>
        <dbReference type="Pfam" id="PF12708"/>
    </source>
</evidence>
<dbReference type="InterPro" id="IPR011050">
    <property type="entry name" value="Pectin_lyase_fold/virulence"/>
</dbReference>
<accession>A0A2J6TPL7</accession>
<dbReference type="InterPro" id="IPR012334">
    <property type="entry name" value="Pectin_lyas_fold"/>
</dbReference>
<feature type="domain" description="Rhamnogalacturonase A/B/Epimerase-like pectate lyase" evidence="1">
    <location>
        <begin position="33"/>
        <end position="253"/>
    </location>
</feature>
<protein>
    <submittedName>
        <fullName evidence="2">Glycoside hydrolase family 55 protein</fullName>
    </submittedName>
</protein>
<dbReference type="PANTHER" id="PTHR33928">
    <property type="entry name" value="POLYGALACTURONASE QRT3"/>
    <property type="match status" value="1"/>
</dbReference>
<feature type="domain" description="Rhamnogalacturonase A/B/Epimerase-like pectate lyase" evidence="1">
    <location>
        <begin position="377"/>
        <end position="574"/>
    </location>
</feature>
<dbReference type="AlphaFoldDB" id="A0A2J6TPL7"/>
<dbReference type="Gene3D" id="2.160.20.10">
    <property type="entry name" value="Single-stranded right-handed beta-helix, Pectin lyase-like"/>
    <property type="match status" value="2"/>
</dbReference>
<dbReference type="Pfam" id="PF12708">
    <property type="entry name" value="Pect-lyase_RHGA_epim"/>
    <property type="match status" value="2"/>
</dbReference>
<dbReference type="InterPro" id="IPR039279">
    <property type="entry name" value="QRT3-like"/>
</dbReference>
<name>A0A2J6TPL7_9HELO</name>
<dbReference type="STRING" id="1095630.A0A2J6TPL7"/>
<dbReference type="OrthoDB" id="1046782at2759"/>
<keyword evidence="2" id="KW-0378">Hydrolase</keyword>
<dbReference type="InterPro" id="IPR024535">
    <property type="entry name" value="RHGA/B-epi-like_pectate_lyase"/>
</dbReference>
<keyword evidence="3" id="KW-1185">Reference proteome</keyword>
<dbReference type="RefSeq" id="XP_024741871.1">
    <property type="nucleotide sequence ID" value="XM_024888117.1"/>
</dbReference>